<accession>A0A7S2V8H0</accession>
<dbReference type="AlphaFoldDB" id="A0A7S2V8H0"/>
<dbReference type="InterPro" id="IPR036397">
    <property type="entry name" value="RNaseH_sf"/>
</dbReference>
<gene>
    <name evidence="2" type="ORF">APAL1065_LOCUS994</name>
</gene>
<dbReference type="PANTHER" id="PTHR46387">
    <property type="entry name" value="POLYNUCLEOTIDYL TRANSFERASE, RIBONUCLEASE H-LIKE SUPERFAMILY PROTEIN"/>
    <property type="match status" value="1"/>
</dbReference>
<name>A0A7S2V8H0_9STRA</name>
<feature type="domain" description="RNase H type-1" evidence="1">
    <location>
        <begin position="3"/>
        <end position="145"/>
    </location>
</feature>
<dbReference type="InterPro" id="IPR002156">
    <property type="entry name" value="RNaseH_domain"/>
</dbReference>
<protein>
    <recommendedName>
        <fullName evidence="1">RNase H type-1 domain-containing protein</fullName>
    </recommendedName>
</protein>
<evidence type="ECO:0000313" key="2">
    <source>
        <dbReference type="EMBL" id="CAD9941470.1"/>
    </source>
</evidence>
<reference evidence="2" key="1">
    <citation type="submission" date="2021-01" db="EMBL/GenBank/DDBJ databases">
        <authorList>
            <person name="Corre E."/>
            <person name="Pelletier E."/>
            <person name="Niang G."/>
            <person name="Scheremetjew M."/>
            <person name="Finn R."/>
            <person name="Kale V."/>
            <person name="Holt S."/>
            <person name="Cochrane G."/>
            <person name="Meng A."/>
            <person name="Brown T."/>
            <person name="Cohen L."/>
        </authorList>
    </citation>
    <scope>NUCLEOTIDE SEQUENCE</scope>
    <source>
        <strain evidence="2">CCMP125</strain>
    </source>
</reference>
<dbReference type="Gene3D" id="3.30.420.10">
    <property type="entry name" value="Ribonuclease H-like superfamily/Ribonuclease H"/>
    <property type="match status" value="1"/>
</dbReference>
<dbReference type="InterPro" id="IPR012337">
    <property type="entry name" value="RNaseH-like_sf"/>
</dbReference>
<proteinExistence type="predicted"/>
<dbReference type="GO" id="GO:0004523">
    <property type="term" value="F:RNA-DNA hybrid ribonuclease activity"/>
    <property type="evidence" value="ECO:0007669"/>
    <property type="project" value="InterPro"/>
</dbReference>
<sequence length="146" mass="16727">MPYYGRIALYFDGASRHNPKGPAGCGWVLYSMDHNGKDEFQIDYGSRYLGLNKSNNQAEYQGLIDALEFMYDSDIECAKLYIRGDAEVVLCQMDGVYQVRSKNIMEYYHKAADLLKSVDCGSYCYSHISRDKNWEADRLANEAIDE</sequence>
<dbReference type="PANTHER" id="PTHR46387:SF2">
    <property type="entry name" value="RIBONUCLEASE HI"/>
    <property type="match status" value="1"/>
</dbReference>
<organism evidence="2">
    <name type="scientific">Entomoneis paludosa</name>
    <dbReference type="NCBI Taxonomy" id="265537"/>
    <lineage>
        <taxon>Eukaryota</taxon>
        <taxon>Sar</taxon>
        <taxon>Stramenopiles</taxon>
        <taxon>Ochrophyta</taxon>
        <taxon>Bacillariophyta</taxon>
        <taxon>Bacillariophyceae</taxon>
        <taxon>Bacillariophycidae</taxon>
        <taxon>Entomoneidaceae</taxon>
        <taxon>Entomoneis</taxon>
    </lineage>
</organism>
<dbReference type="PROSITE" id="PS50879">
    <property type="entry name" value="RNASE_H_1"/>
    <property type="match status" value="1"/>
</dbReference>
<dbReference type="GO" id="GO:0003676">
    <property type="term" value="F:nucleic acid binding"/>
    <property type="evidence" value="ECO:0007669"/>
    <property type="project" value="InterPro"/>
</dbReference>
<dbReference type="Pfam" id="PF13456">
    <property type="entry name" value="RVT_3"/>
    <property type="match status" value="1"/>
</dbReference>
<dbReference type="SUPFAM" id="SSF53098">
    <property type="entry name" value="Ribonuclease H-like"/>
    <property type="match status" value="1"/>
</dbReference>
<evidence type="ECO:0000259" key="1">
    <source>
        <dbReference type="PROSITE" id="PS50879"/>
    </source>
</evidence>
<dbReference type="EMBL" id="HBHT01001562">
    <property type="protein sequence ID" value="CAD9941470.1"/>
    <property type="molecule type" value="Transcribed_RNA"/>
</dbReference>
<dbReference type="CDD" id="cd09279">
    <property type="entry name" value="RNase_HI_like"/>
    <property type="match status" value="1"/>
</dbReference>